<gene>
    <name evidence="1" type="ORF">FWILDA_LOCUS13974</name>
</gene>
<proteinExistence type="predicted"/>
<evidence type="ECO:0000313" key="2">
    <source>
        <dbReference type="Proteomes" id="UP001153678"/>
    </source>
</evidence>
<feature type="non-terminal residue" evidence="1">
    <location>
        <position position="251"/>
    </location>
</feature>
<dbReference type="Proteomes" id="UP001153678">
    <property type="component" value="Unassembled WGS sequence"/>
</dbReference>
<sequence>MRLLSECLNTLKYRAFWESMEKPSLKRFLEFRLKEAIWKAKKKSTLDTNVASLSCPAPSPATLLVAYWYWEKLRTCCYVLVLEKVAYLSLIQADKRKNVHTEKLLLEKEAQMSQPAEKISHIITTPPNLHPSVEEKEADDQFLFSKFKREACYQASSVFQQDQIVEGNGDTSYERHRRCSTPEDQIKIVNLDEVPSATITTSLYVPSFPSTPDYNFSEEYIMVENRSYSIDYLTDPGVPKWYLCYSSLSSG</sequence>
<reference evidence="1" key="1">
    <citation type="submission" date="2022-08" db="EMBL/GenBank/DDBJ databases">
        <authorList>
            <person name="Kallberg Y."/>
            <person name="Tangrot J."/>
            <person name="Rosling A."/>
        </authorList>
    </citation>
    <scope>NUCLEOTIDE SEQUENCE</scope>
    <source>
        <strain evidence="1">Wild A</strain>
    </source>
</reference>
<protein>
    <submittedName>
        <fullName evidence="1">125_t:CDS:1</fullName>
    </submittedName>
</protein>
<dbReference type="EMBL" id="CAMKVN010005690">
    <property type="protein sequence ID" value="CAI2189226.1"/>
    <property type="molecule type" value="Genomic_DNA"/>
</dbReference>
<dbReference type="OrthoDB" id="2446996at2759"/>
<organism evidence="1 2">
    <name type="scientific">Funneliformis geosporum</name>
    <dbReference type="NCBI Taxonomy" id="1117311"/>
    <lineage>
        <taxon>Eukaryota</taxon>
        <taxon>Fungi</taxon>
        <taxon>Fungi incertae sedis</taxon>
        <taxon>Mucoromycota</taxon>
        <taxon>Glomeromycotina</taxon>
        <taxon>Glomeromycetes</taxon>
        <taxon>Glomerales</taxon>
        <taxon>Glomeraceae</taxon>
        <taxon>Funneliformis</taxon>
    </lineage>
</organism>
<comment type="caution">
    <text evidence="1">The sequence shown here is derived from an EMBL/GenBank/DDBJ whole genome shotgun (WGS) entry which is preliminary data.</text>
</comment>
<keyword evidence="2" id="KW-1185">Reference proteome</keyword>
<accession>A0A9W4T1D5</accession>
<evidence type="ECO:0000313" key="1">
    <source>
        <dbReference type="EMBL" id="CAI2189226.1"/>
    </source>
</evidence>
<name>A0A9W4T1D5_9GLOM</name>
<dbReference type="AlphaFoldDB" id="A0A9W4T1D5"/>